<feature type="non-terminal residue" evidence="2">
    <location>
        <position position="1"/>
    </location>
</feature>
<accession>A0A0K8S5E8</accession>
<name>A0A0K8S5E8_LYGHE</name>
<sequence>EKLSMSEIKFFMRHAGALMIPTIKKIIGGNKKVRDERTIILNLVYTTYDGGNKECRVTIEIDTKSASIQRNGSCINTQWPRTKPGNEGQPGEGVAAPKLVANACN</sequence>
<dbReference type="AlphaFoldDB" id="A0A0K8S5E8"/>
<evidence type="ECO:0000256" key="1">
    <source>
        <dbReference type="SAM" id="MobiDB-lite"/>
    </source>
</evidence>
<proteinExistence type="predicted"/>
<evidence type="ECO:0000313" key="2">
    <source>
        <dbReference type="EMBL" id="JAG48409.1"/>
    </source>
</evidence>
<dbReference type="EMBL" id="GBRD01017418">
    <property type="protein sequence ID" value="JAG48409.1"/>
    <property type="molecule type" value="Transcribed_RNA"/>
</dbReference>
<reference evidence="2" key="1">
    <citation type="submission" date="2014-09" db="EMBL/GenBank/DDBJ databases">
        <authorList>
            <person name="Magalhaes I.L.F."/>
            <person name="Oliveira U."/>
            <person name="Santos F.R."/>
            <person name="Vidigal T.H.D.A."/>
            <person name="Brescovit A.D."/>
            <person name="Santos A.J."/>
        </authorList>
    </citation>
    <scope>NUCLEOTIDE SEQUENCE</scope>
</reference>
<organism evidence="2">
    <name type="scientific">Lygus hesperus</name>
    <name type="common">Western plant bug</name>
    <dbReference type="NCBI Taxonomy" id="30085"/>
    <lineage>
        <taxon>Eukaryota</taxon>
        <taxon>Metazoa</taxon>
        <taxon>Ecdysozoa</taxon>
        <taxon>Arthropoda</taxon>
        <taxon>Hexapoda</taxon>
        <taxon>Insecta</taxon>
        <taxon>Pterygota</taxon>
        <taxon>Neoptera</taxon>
        <taxon>Paraneoptera</taxon>
        <taxon>Hemiptera</taxon>
        <taxon>Heteroptera</taxon>
        <taxon>Panheteroptera</taxon>
        <taxon>Cimicomorpha</taxon>
        <taxon>Miridae</taxon>
        <taxon>Mirini</taxon>
        <taxon>Lygus</taxon>
    </lineage>
</organism>
<feature type="non-terminal residue" evidence="2">
    <location>
        <position position="105"/>
    </location>
</feature>
<protein>
    <submittedName>
        <fullName evidence="2">Uncharacterized protein</fullName>
    </submittedName>
</protein>
<feature type="region of interest" description="Disordered" evidence="1">
    <location>
        <begin position="74"/>
        <end position="96"/>
    </location>
</feature>